<evidence type="ECO:0000313" key="2">
    <source>
        <dbReference type="Proteomes" id="UP000199223"/>
    </source>
</evidence>
<organism evidence="1 2">
    <name type="scientific">Deinococcus reticulitermitis</name>
    <dbReference type="NCBI Taxonomy" id="856736"/>
    <lineage>
        <taxon>Bacteria</taxon>
        <taxon>Thermotogati</taxon>
        <taxon>Deinococcota</taxon>
        <taxon>Deinococci</taxon>
        <taxon>Deinococcales</taxon>
        <taxon>Deinococcaceae</taxon>
        <taxon>Deinococcus</taxon>
    </lineage>
</organism>
<dbReference type="AlphaFoldDB" id="A0A1H7CIP8"/>
<dbReference type="EMBL" id="FNZA01000025">
    <property type="protein sequence ID" value="SEJ86510.1"/>
    <property type="molecule type" value="Genomic_DNA"/>
</dbReference>
<dbReference type="STRING" id="856736.SAMN04488058_12510"/>
<keyword evidence="2" id="KW-1185">Reference proteome</keyword>
<gene>
    <name evidence="1" type="ORF">SAMN04488058_12510</name>
</gene>
<protein>
    <recommendedName>
        <fullName evidence="3">DUF1788 domain-containing protein</fullName>
    </recommendedName>
</protein>
<dbReference type="OrthoDB" id="5430574at2"/>
<accession>A0A1H7CIP8</accession>
<dbReference type="Proteomes" id="UP000199223">
    <property type="component" value="Unassembled WGS sequence"/>
</dbReference>
<name>A0A1H7CIP8_9DEIO</name>
<evidence type="ECO:0008006" key="3">
    <source>
        <dbReference type="Google" id="ProtNLM"/>
    </source>
</evidence>
<reference evidence="2" key="1">
    <citation type="submission" date="2016-10" db="EMBL/GenBank/DDBJ databases">
        <authorList>
            <person name="Varghese N."/>
            <person name="Submissions S."/>
        </authorList>
    </citation>
    <scope>NUCLEOTIDE SEQUENCE [LARGE SCALE GENOMIC DNA]</scope>
    <source>
        <strain evidence="2">CGMCC 1.10218</strain>
    </source>
</reference>
<proteinExistence type="predicted"/>
<dbReference type="RefSeq" id="WP_092265649.1">
    <property type="nucleotide sequence ID" value="NZ_FNZA01000025.1"/>
</dbReference>
<evidence type="ECO:0000313" key="1">
    <source>
        <dbReference type="EMBL" id="SEJ86510.1"/>
    </source>
</evidence>
<sequence length="177" mass="19835">MTASKALLQKYRAHLELRWPTHLSATERVWIAVYDPGDERRIRAALPEFGMATEAAGVHWAHIDLTTEFAAWMNAHPYRDAYFREPDLLASTLPDFEEHLLGHLRAALAALPERSVAGVTGAGALFGLTRISRVIERAAPALRGRMLLFFPGSLEGHNYRLLNARDGWNYHSVPLVP</sequence>